<evidence type="ECO:0000313" key="1">
    <source>
        <dbReference type="EMBL" id="CAL6066793.1"/>
    </source>
</evidence>
<evidence type="ECO:0000313" key="2">
    <source>
        <dbReference type="Proteomes" id="UP001642409"/>
    </source>
</evidence>
<reference evidence="1 2" key="1">
    <citation type="submission" date="2024-07" db="EMBL/GenBank/DDBJ databases">
        <authorList>
            <person name="Akdeniz Z."/>
        </authorList>
    </citation>
    <scope>NUCLEOTIDE SEQUENCE [LARGE SCALE GENOMIC DNA]</scope>
</reference>
<name>A0ABP1KPY5_9EUKA</name>
<proteinExistence type="predicted"/>
<gene>
    <name evidence="1" type="ORF">HINF_LOCUS52704</name>
</gene>
<dbReference type="EMBL" id="CAXDID020000264">
    <property type="protein sequence ID" value="CAL6066793.1"/>
    <property type="molecule type" value="Genomic_DNA"/>
</dbReference>
<dbReference type="Proteomes" id="UP001642409">
    <property type="component" value="Unassembled WGS sequence"/>
</dbReference>
<accession>A0ABP1KPY5</accession>
<sequence>MQQSLRCNRFTSRASFPDEVTAMANLGMTTLQRSQDVSSGAPESTACGHAVSLQHTPILRIDELHQVVVFSDQRIGLEDRFVLCVVALGTISTIDNQSPQFCKVYT</sequence>
<protein>
    <submittedName>
        <fullName evidence="1">Hypothetical_protein</fullName>
    </submittedName>
</protein>
<organism evidence="1 2">
    <name type="scientific">Hexamita inflata</name>
    <dbReference type="NCBI Taxonomy" id="28002"/>
    <lineage>
        <taxon>Eukaryota</taxon>
        <taxon>Metamonada</taxon>
        <taxon>Diplomonadida</taxon>
        <taxon>Hexamitidae</taxon>
        <taxon>Hexamitinae</taxon>
        <taxon>Hexamita</taxon>
    </lineage>
</organism>
<keyword evidence="2" id="KW-1185">Reference proteome</keyword>
<comment type="caution">
    <text evidence="1">The sequence shown here is derived from an EMBL/GenBank/DDBJ whole genome shotgun (WGS) entry which is preliminary data.</text>
</comment>